<proteinExistence type="predicted"/>
<reference evidence="1" key="1">
    <citation type="journal article" date="2014" name="Int. J. Syst. Evol. Microbiol.">
        <title>Complete genome sequence of Corynebacterium casei LMG S-19264T (=DSM 44701T), isolated from a smear-ripened cheese.</title>
        <authorList>
            <consortium name="US DOE Joint Genome Institute (JGI-PGF)"/>
            <person name="Walter F."/>
            <person name="Albersmeier A."/>
            <person name="Kalinowski J."/>
            <person name="Ruckert C."/>
        </authorList>
    </citation>
    <scope>NUCLEOTIDE SEQUENCE</scope>
    <source>
        <strain evidence="1">KCTC 12711</strain>
    </source>
</reference>
<protein>
    <recommendedName>
        <fullName evidence="3">DUF2203 family protein</fullName>
    </recommendedName>
</protein>
<sequence length="133" mass="15498">MRSTNQEIGQRDKLFNLVEAQALLPLVQVITERHRTELMPVKQKLEKMLANDPRRAPFEREFEQIVTRWRGKIELLGATVPGLWVVEFNVGEGWLSWRYPELSLSSFRVAGATLSERQNLARYIEETDPDWAC</sequence>
<dbReference type="RefSeq" id="WP_189399687.1">
    <property type="nucleotide sequence ID" value="NZ_BMXA01000002.1"/>
</dbReference>
<dbReference type="AlphaFoldDB" id="A0A918RQ75"/>
<evidence type="ECO:0000313" key="2">
    <source>
        <dbReference type="Proteomes" id="UP000614811"/>
    </source>
</evidence>
<organism evidence="1 2">
    <name type="scientific">Arenicella chitinivorans</name>
    <dbReference type="NCBI Taxonomy" id="1329800"/>
    <lineage>
        <taxon>Bacteria</taxon>
        <taxon>Pseudomonadati</taxon>
        <taxon>Pseudomonadota</taxon>
        <taxon>Gammaproteobacteria</taxon>
        <taxon>Arenicellales</taxon>
        <taxon>Arenicellaceae</taxon>
        <taxon>Arenicella</taxon>
    </lineage>
</organism>
<evidence type="ECO:0000313" key="1">
    <source>
        <dbReference type="EMBL" id="GHA07211.1"/>
    </source>
</evidence>
<dbReference type="EMBL" id="BMXA01000002">
    <property type="protein sequence ID" value="GHA07211.1"/>
    <property type="molecule type" value="Genomic_DNA"/>
</dbReference>
<keyword evidence="2" id="KW-1185">Reference proteome</keyword>
<evidence type="ECO:0008006" key="3">
    <source>
        <dbReference type="Google" id="ProtNLM"/>
    </source>
</evidence>
<dbReference type="Pfam" id="PF09969">
    <property type="entry name" value="DUF2203"/>
    <property type="match status" value="1"/>
</dbReference>
<reference evidence="1" key="2">
    <citation type="submission" date="2020-09" db="EMBL/GenBank/DDBJ databases">
        <authorList>
            <person name="Sun Q."/>
            <person name="Kim S."/>
        </authorList>
    </citation>
    <scope>NUCLEOTIDE SEQUENCE</scope>
    <source>
        <strain evidence="1">KCTC 12711</strain>
    </source>
</reference>
<name>A0A918RQ75_9GAMM</name>
<dbReference type="Proteomes" id="UP000614811">
    <property type="component" value="Unassembled WGS sequence"/>
</dbReference>
<gene>
    <name evidence="1" type="ORF">GCM10008090_16260</name>
</gene>
<dbReference type="InterPro" id="IPR018699">
    <property type="entry name" value="DUF2203"/>
</dbReference>
<accession>A0A918RQ75</accession>
<comment type="caution">
    <text evidence="1">The sequence shown here is derived from an EMBL/GenBank/DDBJ whole genome shotgun (WGS) entry which is preliminary data.</text>
</comment>